<organism evidence="1 2">
    <name type="scientific">Tegillarca granosa</name>
    <name type="common">Malaysian cockle</name>
    <name type="synonym">Anadara granosa</name>
    <dbReference type="NCBI Taxonomy" id="220873"/>
    <lineage>
        <taxon>Eukaryota</taxon>
        <taxon>Metazoa</taxon>
        <taxon>Spiralia</taxon>
        <taxon>Lophotrochozoa</taxon>
        <taxon>Mollusca</taxon>
        <taxon>Bivalvia</taxon>
        <taxon>Autobranchia</taxon>
        <taxon>Pteriomorphia</taxon>
        <taxon>Arcoida</taxon>
        <taxon>Arcoidea</taxon>
        <taxon>Arcidae</taxon>
        <taxon>Tegillarca</taxon>
    </lineage>
</organism>
<name>A0ABQ9FF98_TEGGR</name>
<gene>
    <name evidence="1" type="ORF">KUTeg_006027</name>
</gene>
<dbReference type="EMBL" id="JARBDR010000328">
    <property type="protein sequence ID" value="KAJ8316013.1"/>
    <property type="molecule type" value="Genomic_DNA"/>
</dbReference>
<reference evidence="1 2" key="1">
    <citation type="submission" date="2022-12" db="EMBL/GenBank/DDBJ databases">
        <title>Chromosome-level genome of Tegillarca granosa.</title>
        <authorList>
            <person name="Kim J."/>
        </authorList>
    </citation>
    <scope>NUCLEOTIDE SEQUENCE [LARGE SCALE GENOMIC DNA]</scope>
    <source>
        <strain evidence="1">Teg-2019</strain>
        <tissue evidence="1">Adductor muscle</tissue>
    </source>
</reference>
<proteinExistence type="predicted"/>
<evidence type="ECO:0000313" key="1">
    <source>
        <dbReference type="EMBL" id="KAJ8316013.1"/>
    </source>
</evidence>
<keyword evidence="2" id="KW-1185">Reference proteome</keyword>
<evidence type="ECO:0008006" key="3">
    <source>
        <dbReference type="Google" id="ProtNLM"/>
    </source>
</evidence>
<accession>A0ABQ9FF98</accession>
<protein>
    <recommendedName>
        <fullName evidence="3">Chitin-binding type-2 domain-containing protein</fullName>
    </recommendedName>
</protein>
<dbReference type="Proteomes" id="UP001217089">
    <property type="component" value="Unassembled WGS sequence"/>
</dbReference>
<evidence type="ECO:0000313" key="2">
    <source>
        <dbReference type="Proteomes" id="UP001217089"/>
    </source>
</evidence>
<comment type="caution">
    <text evidence="1">The sequence shown here is derived from an EMBL/GenBank/DDBJ whole genome shotgun (WGS) entry which is preliminary data.</text>
</comment>
<sequence length="130" mass="14842">MTVQQKKPEYGNYLHECPYPSLYDEETGSCHHYSKVQCKTDLSPKHHCVGAHCKPCVDRFPSCVGLVDGHQGFPNRGVTALYIVCKDNRTISIEKCPETIYNDVYDPYLRHCTSQINSGLYQLNLEQVPF</sequence>